<dbReference type="EMBL" id="JADNRY010000121">
    <property type="protein sequence ID" value="KAF9064547.1"/>
    <property type="molecule type" value="Genomic_DNA"/>
</dbReference>
<dbReference type="InterPro" id="IPR042104">
    <property type="entry name" value="PKS_dehydratase_sf"/>
</dbReference>
<dbReference type="GO" id="GO:0016740">
    <property type="term" value="F:transferase activity"/>
    <property type="evidence" value="ECO:0007669"/>
    <property type="project" value="InterPro"/>
</dbReference>
<dbReference type="Proteomes" id="UP000772434">
    <property type="component" value="Unassembled WGS sequence"/>
</dbReference>
<dbReference type="Gene3D" id="3.30.70.3290">
    <property type="match status" value="1"/>
</dbReference>
<accession>A0A9P5U3G1</accession>
<sequence>MLLNVDGSLLQQGDSLPSGYFMQQMISPVLFDMCANHTAARDIDIWIELSAKTILIPLLRPSVPSGTRLLPTLGVMGANCWSSITKALAQLYTAHVPINWAQFHRPYPVNLIPLPSYPFSRNEHWVEYSDHLSPRQPVTKTSSLSEFIPTPLGLLQVKDPWKHYIIHHTGTRHQLQHSDLVWLIFSCTQSMHIINLEFYDDIAPDMFLEMTVQSCDTAESTLSFHCGHYDSHTSSEARLVARCQILNHEASRDNVKPPRGVSTYQSTSSYLSKHIILRLLRHGGLVENSTALESLAISHNGYEAVGRLEREEQEGAKGFHGFSNVSLTPVQMTSVFQAASILMALESGPTVVQYLPQRIDSLQLMSKPEGDQSLSAHLFLETRNGLPEVTQISVYSEDRLPILSMSGLHGPLTKHNSELHIEANTWHDSRQARNDVTPISPASVTVSPTSTQAEEKEVPTPELVPQPFKILDVKPEPPVTLSIAVDLISILAEELGVPKHTVRRGDLLEEVGVDSIMWLLLRDRVFSGTHTCSCKWPIWKRGRTVQDLSDLAQIHAGGVCLADPQVEDD</sequence>
<reference evidence="2" key="1">
    <citation type="submission" date="2020-11" db="EMBL/GenBank/DDBJ databases">
        <authorList>
            <consortium name="DOE Joint Genome Institute"/>
            <person name="Ahrendt S."/>
            <person name="Riley R."/>
            <person name="Andreopoulos W."/>
            <person name="Labutti K."/>
            <person name="Pangilinan J."/>
            <person name="Ruiz-Duenas F.J."/>
            <person name="Barrasa J.M."/>
            <person name="Sanchez-Garcia M."/>
            <person name="Camarero S."/>
            <person name="Miyauchi S."/>
            <person name="Serrano A."/>
            <person name="Linde D."/>
            <person name="Babiker R."/>
            <person name="Drula E."/>
            <person name="Ayuso-Fernandez I."/>
            <person name="Pacheco R."/>
            <person name="Padilla G."/>
            <person name="Ferreira P."/>
            <person name="Barriuso J."/>
            <person name="Kellner H."/>
            <person name="Castanera R."/>
            <person name="Alfaro M."/>
            <person name="Ramirez L."/>
            <person name="Pisabarro A.G."/>
            <person name="Kuo A."/>
            <person name="Tritt A."/>
            <person name="Lipzen A."/>
            <person name="He G."/>
            <person name="Yan M."/>
            <person name="Ng V."/>
            <person name="Cullen D."/>
            <person name="Martin F."/>
            <person name="Rosso M.-N."/>
            <person name="Henrissat B."/>
            <person name="Hibbett D."/>
            <person name="Martinez A.T."/>
            <person name="Grigoriev I.V."/>
        </authorList>
    </citation>
    <scope>NUCLEOTIDE SEQUENCE</scope>
    <source>
        <strain evidence="2">AH 40177</strain>
    </source>
</reference>
<dbReference type="Gene3D" id="3.10.129.110">
    <property type="entry name" value="Polyketide synthase dehydratase"/>
    <property type="match status" value="1"/>
</dbReference>
<evidence type="ECO:0000256" key="1">
    <source>
        <dbReference type="SAM" id="MobiDB-lite"/>
    </source>
</evidence>
<dbReference type="AlphaFoldDB" id="A0A9P5U3G1"/>
<comment type="caution">
    <text evidence="2">The sequence shown here is derived from an EMBL/GenBank/DDBJ whole genome shotgun (WGS) entry which is preliminary data.</text>
</comment>
<dbReference type="Gene3D" id="3.40.366.10">
    <property type="entry name" value="Malonyl-Coenzyme A Acyl Carrier Protein, domain 2"/>
    <property type="match status" value="1"/>
</dbReference>
<dbReference type="OrthoDB" id="10678655at2759"/>
<evidence type="ECO:0008006" key="4">
    <source>
        <dbReference type="Google" id="ProtNLM"/>
    </source>
</evidence>
<keyword evidence="3" id="KW-1185">Reference proteome</keyword>
<dbReference type="InterPro" id="IPR001227">
    <property type="entry name" value="Ac_transferase_dom_sf"/>
</dbReference>
<name>A0A9P5U3G1_9AGAR</name>
<proteinExistence type="predicted"/>
<feature type="compositionally biased region" description="Low complexity" evidence="1">
    <location>
        <begin position="436"/>
        <end position="451"/>
    </location>
</feature>
<organism evidence="2 3">
    <name type="scientific">Rhodocollybia butyracea</name>
    <dbReference type="NCBI Taxonomy" id="206335"/>
    <lineage>
        <taxon>Eukaryota</taxon>
        <taxon>Fungi</taxon>
        <taxon>Dikarya</taxon>
        <taxon>Basidiomycota</taxon>
        <taxon>Agaricomycotina</taxon>
        <taxon>Agaricomycetes</taxon>
        <taxon>Agaricomycetidae</taxon>
        <taxon>Agaricales</taxon>
        <taxon>Marasmiineae</taxon>
        <taxon>Omphalotaceae</taxon>
        <taxon>Rhodocollybia</taxon>
    </lineage>
</organism>
<gene>
    <name evidence="2" type="ORF">BDP27DRAFT_1425749</name>
</gene>
<evidence type="ECO:0000313" key="3">
    <source>
        <dbReference type="Proteomes" id="UP000772434"/>
    </source>
</evidence>
<protein>
    <recommendedName>
        <fullName evidence="4">Carrier domain-containing protein</fullName>
    </recommendedName>
</protein>
<feature type="region of interest" description="Disordered" evidence="1">
    <location>
        <begin position="430"/>
        <end position="461"/>
    </location>
</feature>
<evidence type="ECO:0000313" key="2">
    <source>
        <dbReference type="EMBL" id="KAF9064547.1"/>
    </source>
</evidence>